<dbReference type="PANTHER" id="PTHR13504">
    <property type="entry name" value="FIDO DOMAIN-CONTAINING PROTEIN DDB_G0283145"/>
    <property type="match status" value="1"/>
</dbReference>
<dbReference type="Pfam" id="PF02661">
    <property type="entry name" value="Fic"/>
    <property type="match status" value="1"/>
</dbReference>
<evidence type="ECO:0000256" key="1">
    <source>
        <dbReference type="PIRSR" id="PIRSR640198-1"/>
    </source>
</evidence>
<evidence type="ECO:0000256" key="2">
    <source>
        <dbReference type="PIRSR" id="PIRSR640198-2"/>
    </source>
</evidence>
<evidence type="ECO:0000259" key="3">
    <source>
        <dbReference type="PROSITE" id="PS51459"/>
    </source>
</evidence>
<dbReference type="InterPro" id="IPR036597">
    <property type="entry name" value="Fido-like_dom_sf"/>
</dbReference>
<dbReference type="PANTHER" id="PTHR13504:SF38">
    <property type="entry name" value="FIDO DOMAIN-CONTAINING PROTEIN"/>
    <property type="match status" value="1"/>
</dbReference>
<evidence type="ECO:0000313" key="4">
    <source>
        <dbReference type="EMBL" id="BDR59624.1"/>
    </source>
</evidence>
<dbReference type="InterPro" id="IPR040198">
    <property type="entry name" value="Fido_containing"/>
</dbReference>
<dbReference type="SUPFAM" id="SSF140931">
    <property type="entry name" value="Fic-like"/>
    <property type="match status" value="1"/>
</dbReference>
<dbReference type="Gene3D" id="1.10.3290.10">
    <property type="entry name" value="Fido-like domain"/>
    <property type="match status" value="1"/>
</dbReference>
<feature type="binding site" evidence="2">
    <location>
        <begin position="26"/>
        <end position="33"/>
    </location>
    <ligand>
        <name>ATP</name>
        <dbReference type="ChEBI" id="CHEBI:30616"/>
    </ligand>
</feature>
<sequence>MQLQLHPVQYVAELHQRFVTIHPFIDGNGRTARLLLNFALTQAGYPVISVSPTPAKREKYLNALEEARNGKPDKFRNFISSIVKFAIVSETFRRCGKIEL</sequence>
<dbReference type="AlphaFoldDB" id="A0AAU9D041"/>
<name>A0AAU9D041_9LACO</name>
<keyword evidence="5" id="KW-1185">Reference proteome</keyword>
<dbReference type="PROSITE" id="PS51459">
    <property type="entry name" value="FIDO"/>
    <property type="match status" value="1"/>
</dbReference>
<gene>
    <name evidence="4" type="ORF">XA3_20650</name>
</gene>
<keyword evidence="2" id="KW-0067">ATP-binding</keyword>
<dbReference type="GO" id="GO:0005524">
    <property type="term" value="F:ATP binding"/>
    <property type="evidence" value="ECO:0007669"/>
    <property type="project" value="UniProtKB-KW"/>
</dbReference>
<accession>A0AAU9D041</accession>
<dbReference type="InterPro" id="IPR003812">
    <property type="entry name" value="Fido"/>
</dbReference>
<keyword evidence="2" id="KW-0547">Nucleotide-binding</keyword>
<dbReference type="KEGG" id="xap:XA3_20650"/>
<protein>
    <recommendedName>
        <fullName evidence="3">Fido domain-containing protein</fullName>
    </recommendedName>
</protein>
<proteinExistence type="predicted"/>
<feature type="domain" description="Fido" evidence="3">
    <location>
        <begin position="1"/>
        <end position="81"/>
    </location>
</feature>
<organism evidence="4 5">
    <name type="scientific">Xylocopilactobacillus apicola</name>
    <dbReference type="NCBI Taxonomy" id="2932184"/>
    <lineage>
        <taxon>Bacteria</taxon>
        <taxon>Bacillati</taxon>
        <taxon>Bacillota</taxon>
        <taxon>Bacilli</taxon>
        <taxon>Lactobacillales</taxon>
        <taxon>Lactobacillaceae</taxon>
        <taxon>Xylocopilactobacillus</taxon>
    </lineage>
</organism>
<feature type="active site" evidence="1">
    <location>
        <position position="22"/>
    </location>
</feature>
<reference evidence="4 5" key="1">
    <citation type="journal article" date="2023" name="Microbiol. Spectr.">
        <title>Symbiosis of Carpenter Bees with Uncharacterized Lactic Acid Bacteria Showing NAD Auxotrophy.</title>
        <authorList>
            <person name="Kawasaki S."/>
            <person name="Ozawa K."/>
            <person name="Mori T."/>
            <person name="Yamamoto A."/>
            <person name="Ito M."/>
            <person name="Ohkuma M."/>
            <person name="Sakamoto M."/>
            <person name="Matsutani M."/>
        </authorList>
    </citation>
    <scope>NUCLEOTIDE SEQUENCE [LARGE SCALE GENOMIC DNA]</scope>
    <source>
        <strain evidence="4 5">XA3</strain>
    </source>
</reference>
<dbReference type="Proteomes" id="UP001321861">
    <property type="component" value="Chromosome"/>
</dbReference>
<evidence type="ECO:0000313" key="5">
    <source>
        <dbReference type="Proteomes" id="UP001321861"/>
    </source>
</evidence>
<dbReference type="EMBL" id="AP026802">
    <property type="protein sequence ID" value="BDR59624.1"/>
    <property type="molecule type" value="Genomic_DNA"/>
</dbReference>